<evidence type="ECO:0000256" key="7">
    <source>
        <dbReference type="ARBA" id="ARBA00023136"/>
    </source>
</evidence>
<dbReference type="SUPFAM" id="SSF81321">
    <property type="entry name" value="Family A G protein-coupled receptor-like"/>
    <property type="match status" value="1"/>
</dbReference>
<dbReference type="PANTHER" id="PTHR12011:SF264">
    <property type="entry name" value="ADHESION G-PROTEIN COUPLED RECEPTOR G2"/>
    <property type="match status" value="1"/>
</dbReference>
<dbReference type="GO" id="GO:0007189">
    <property type="term" value="P:adenylate cyclase-activating G protein-coupled receptor signaling pathway"/>
    <property type="evidence" value="ECO:0007669"/>
    <property type="project" value="TreeGrafter"/>
</dbReference>
<dbReference type="EMBL" id="VCAZ01000309">
    <property type="protein sequence ID" value="TTX55695.1"/>
    <property type="molecule type" value="Genomic_DNA"/>
</dbReference>
<accession>A0A556VVN5</accession>
<feature type="transmembrane region" description="Helical" evidence="12">
    <location>
        <begin position="827"/>
        <end position="855"/>
    </location>
</feature>
<feature type="transmembrane region" description="Helical" evidence="12">
    <location>
        <begin position="902"/>
        <end position="925"/>
    </location>
</feature>
<sequence>MPQIYRKFLPGVERTSSRFLWLWVLICLSAGVDSNFMSTSKAVLQGCTDWWTLEDKHSIPHLSQVTVCTDIRLLTTGKWMAFSYTTPRSPHYSLALQGDGARVYVWLLGVQHHFPVQLKLKRWHQLCLRVDSLRNSFSLRVNSRHETYQRTVQMAQAMQANGKLQLGCQSREILPGTITATIELYMFRMWGDIREHLPCEDGVIVGWDSGIWRISRVQSWAQDKKLQCGTLSPFHLVRQKRETGSNNGANDAIYTFNLVINSGSFKISDIINMDSHIQCNGTSNRLQSCTIAVWYSQPLNMCTLDEVLVELYLTPFKAMSTEPVSRTAENTSLASSTDTSNTTAYTVSSIMTLNSTQITNNTTPHINTTLNITTSPSNHTTNITTTNITTTIPPNVTTANNTIIMTTVEPTRTTAGAGNNTTTTSTSGTTKNGVSTAETTSTSSQDSSQFLNQSQDTLTLNSSQVDDFVRKLEDLLSKPEISLDVGQTALSAVNKLLDAPAEVLASSSNRLIKIVDQLALKLVFPDTSATIALSSLALAVAKIDGINFPGMSFSINSPTDILINSRTRRSVGSSSPQGSIRLPNSLTYGLTPEEKKQASRLQFTFFQKSSLFQSNLINQKLNSLILGTSLANLSIRDLKDNVEFSLKNTTTPINDISREGMTNKEHGTILTFITFIGCGISAIFLAVTLLTYLAFDKLRRDIPSKILVQLCFALFLLNMVFLVDSWLALYDKAVGLCISTAFFLHYFLIASFTWMGLEALHLYLSIVKVFKNFVSHYMLKFSLAGWGIPLIIVIIVISVDKNNYGLVTYGKYRDGTTDDFCWIQNNIAFYVSVVAYFSAIFLANMIMFVVVMVQLRRIKRQNPQNNHYRKGLQDLRSTAGLAVLLGLTWGFAFFAWKDVYTAFVYLFTIFNAFQGFFIFMFHCAVKESVRRQWRIYLCCGKYRLAENSDWSRLATQRTKKCSVLTANTSASYNQSTPSRNSSMSSNSLGLPSITNNSVLNDSGFGSSEESNHLVRRS</sequence>
<keyword evidence="13" id="KW-0732">Signal</keyword>
<dbReference type="InterPro" id="IPR058857">
    <property type="entry name" value="GAIN_ADGRG2/6"/>
</dbReference>
<feature type="transmembrane region" description="Helical" evidence="12">
    <location>
        <begin position="669"/>
        <end position="695"/>
    </location>
</feature>
<keyword evidence="3" id="KW-1003">Cell membrane</keyword>
<dbReference type="InterPro" id="IPR000832">
    <property type="entry name" value="GPCR_2_secretin-like"/>
</dbReference>
<feature type="chain" id="PRO_5021830045" evidence="13">
    <location>
        <begin position="35"/>
        <end position="1017"/>
    </location>
</feature>
<keyword evidence="10" id="KW-0807">Transducer</keyword>
<feature type="transmembrane region" description="Helical" evidence="12">
    <location>
        <begin position="733"/>
        <end position="757"/>
    </location>
</feature>
<dbReference type="PROSITE" id="PS50261">
    <property type="entry name" value="G_PROTEIN_RECEP_F2_4"/>
    <property type="match status" value="1"/>
</dbReference>
<feature type="domain" description="G-protein coupled receptors family 2 profile 2" evidence="14">
    <location>
        <begin position="670"/>
        <end position="926"/>
    </location>
</feature>
<dbReference type="GO" id="GO:0007166">
    <property type="term" value="P:cell surface receptor signaling pathway"/>
    <property type="evidence" value="ECO:0007669"/>
    <property type="project" value="InterPro"/>
</dbReference>
<evidence type="ECO:0000256" key="8">
    <source>
        <dbReference type="ARBA" id="ARBA00023170"/>
    </source>
</evidence>
<dbReference type="Gene3D" id="1.20.1070.10">
    <property type="entry name" value="Rhodopsin 7-helix transmembrane proteins"/>
    <property type="match status" value="1"/>
</dbReference>
<evidence type="ECO:0000259" key="14">
    <source>
        <dbReference type="PROSITE" id="PS50261"/>
    </source>
</evidence>
<comment type="caution">
    <text evidence="15">The sequence shown here is derived from an EMBL/GenBank/DDBJ whole genome shotgun (WGS) entry which is preliminary data.</text>
</comment>
<keyword evidence="4 12" id="KW-0812">Transmembrane</keyword>
<evidence type="ECO:0000256" key="13">
    <source>
        <dbReference type="SAM" id="SignalP"/>
    </source>
</evidence>
<dbReference type="GO" id="GO:0005886">
    <property type="term" value="C:plasma membrane"/>
    <property type="evidence" value="ECO:0007669"/>
    <property type="project" value="TreeGrafter"/>
</dbReference>
<dbReference type="FunFam" id="1.20.1070.10:FF:000043">
    <property type="entry name" value="adhesion G-protein coupled receptor G2 isoform X1"/>
    <property type="match status" value="1"/>
</dbReference>
<dbReference type="PANTHER" id="PTHR12011">
    <property type="entry name" value="ADHESION G-PROTEIN COUPLED RECEPTOR"/>
    <property type="match status" value="1"/>
</dbReference>
<evidence type="ECO:0000256" key="6">
    <source>
        <dbReference type="ARBA" id="ARBA00023040"/>
    </source>
</evidence>
<keyword evidence="9" id="KW-0325">Glycoprotein</keyword>
<keyword evidence="16" id="KW-1185">Reference proteome</keyword>
<reference evidence="15 16" key="1">
    <citation type="journal article" date="2019" name="Genome Biol. Evol.">
        <title>Whole-Genome Sequencing of the Giant Devil Catfish, Bagarius yarrelli.</title>
        <authorList>
            <person name="Jiang W."/>
            <person name="Lv Y."/>
            <person name="Cheng L."/>
            <person name="Yang K."/>
            <person name="Chao B."/>
            <person name="Wang X."/>
            <person name="Li Y."/>
            <person name="Pan X."/>
            <person name="You X."/>
            <person name="Zhang Y."/>
            <person name="Yang J."/>
            <person name="Li J."/>
            <person name="Zhang X."/>
            <person name="Liu S."/>
            <person name="Sun C."/>
            <person name="Yang J."/>
            <person name="Shi Q."/>
        </authorList>
    </citation>
    <scope>NUCLEOTIDE SEQUENCE [LARGE SCALE GENOMIC DNA]</scope>
    <source>
        <strain evidence="15">JWS20170419001</strain>
        <tissue evidence="15">Muscle</tissue>
    </source>
</reference>
<keyword evidence="7 12" id="KW-0472">Membrane</keyword>
<evidence type="ECO:0000256" key="1">
    <source>
        <dbReference type="ARBA" id="ARBA00004651"/>
    </source>
</evidence>
<dbReference type="InterPro" id="IPR013320">
    <property type="entry name" value="ConA-like_dom_sf"/>
</dbReference>
<dbReference type="AlphaFoldDB" id="A0A556VVN5"/>
<evidence type="ECO:0000256" key="9">
    <source>
        <dbReference type="ARBA" id="ARBA00023180"/>
    </source>
</evidence>
<dbReference type="OrthoDB" id="10037534at2759"/>
<protein>
    <submittedName>
        <fullName evidence="15">Adhesion G-protein coupled receptor G2</fullName>
    </submittedName>
</protein>
<feature type="region of interest" description="Disordered" evidence="11">
    <location>
        <begin position="411"/>
        <end position="450"/>
    </location>
</feature>
<feature type="signal peptide" evidence="13">
    <location>
        <begin position="1"/>
        <end position="34"/>
    </location>
</feature>
<dbReference type="InterPro" id="IPR017983">
    <property type="entry name" value="GPCR_2_secretin-like_CS"/>
</dbReference>
<keyword evidence="8 15" id="KW-0675">Receptor</keyword>
<evidence type="ECO:0000256" key="10">
    <source>
        <dbReference type="ARBA" id="ARBA00023224"/>
    </source>
</evidence>
<dbReference type="InterPro" id="IPR017981">
    <property type="entry name" value="GPCR_2-like_7TM"/>
</dbReference>
<evidence type="ECO:0000256" key="4">
    <source>
        <dbReference type="ARBA" id="ARBA00022692"/>
    </source>
</evidence>
<evidence type="ECO:0000256" key="11">
    <source>
        <dbReference type="SAM" id="MobiDB-lite"/>
    </source>
</evidence>
<feature type="transmembrane region" description="Helical" evidence="12">
    <location>
        <begin position="777"/>
        <end position="799"/>
    </location>
</feature>
<feature type="compositionally biased region" description="Low complexity" evidence="11">
    <location>
        <begin position="411"/>
        <end position="448"/>
    </location>
</feature>
<evidence type="ECO:0000313" key="15">
    <source>
        <dbReference type="EMBL" id="TTX55695.1"/>
    </source>
</evidence>
<organism evidence="15 16">
    <name type="scientific">Bagarius yarrelli</name>
    <name type="common">Goonch</name>
    <name type="synonym">Bagrus yarrelli</name>
    <dbReference type="NCBI Taxonomy" id="175774"/>
    <lineage>
        <taxon>Eukaryota</taxon>
        <taxon>Metazoa</taxon>
        <taxon>Chordata</taxon>
        <taxon>Craniata</taxon>
        <taxon>Vertebrata</taxon>
        <taxon>Euteleostomi</taxon>
        <taxon>Actinopterygii</taxon>
        <taxon>Neopterygii</taxon>
        <taxon>Teleostei</taxon>
        <taxon>Ostariophysi</taxon>
        <taxon>Siluriformes</taxon>
        <taxon>Sisoridae</taxon>
        <taxon>Sisorinae</taxon>
        <taxon>Bagarius</taxon>
    </lineage>
</organism>
<feature type="transmembrane region" description="Helical" evidence="12">
    <location>
        <begin position="707"/>
        <end position="727"/>
    </location>
</feature>
<proteinExistence type="inferred from homology"/>
<dbReference type="Pfam" id="PF26574">
    <property type="entry name" value="GAIN_ADGRG2"/>
    <property type="match status" value="1"/>
</dbReference>
<evidence type="ECO:0000256" key="2">
    <source>
        <dbReference type="ARBA" id="ARBA00007343"/>
    </source>
</evidence>
<keyword evidence="5 12" id="KW-1133">Transmembrane helix</keyword>
<name>A0A556VVN5_BAGYA</name>
<dbReference type="Pfam" id="PF00002">
    <property type="entry name" value="7tm_2"/>
    <property type="match status" value="1"/>
</dbReference>
<comment type="similarity">
    <text evidence="2">Belongs to the G-protein coupled receptor 2 family. Adhesion G-protein coupled receptor (ADGR) subfamily.</text>
</comment>
<feature type="transmembrane region" description="Helical" evidence="12">
    <location>
        <begin position="875"/>
        <end position="896"/>
    </location>
</feature>
<dbReference type="Proteomes" id="UP000319801">
    <property type="component" value="Unassembled WGS sequence"/>
</dbReference>
<dbReference type="PRINTS" id="PR00249">
    <property type="entry name" value="GPCRSECRETIN"/>
</dbReference>
<keyword evidence="6" id="KW-0297">G-protein coupled receptor</keyword>
<evidence type="ECO:0000256" key="5">
    <source>
        <dbReference type="ARBA" id="ARBA00022989"/>
    </source>
</evidence>
<comment type="subcellular location">
    <subcellularLocation>
        <location evidence="1">Cell membrane</location>
        <topology evidence="1">Multi-pass membrane protein</topology>
    </subcellularLocation>
</comment>
<evidence type="ECO:0000256" key="3">
    <source>
        <dbReference type="ARBA" id="ARBA00022475"/>
    </source>
</evidence>
<dbReference type="GO" id="GO:0004930">
    <property type="term" value="F:G protein-coupled receptor activity"/>
    <property type="evidence" value="ECO:0007669"/>
    <property type="project" value="InterPro"/>
</dbReference>
<evidence type="ECO:0000313" key="16">
    <source>
        <dbReference type="Proteomes" id="UP000319801"/>
    </source>
</evidence>
<gene>
    <name evidence="15" type="ORF">Baya_16484</name>
</gene>
<evidence type="ECO:0000256" key="12">
    <source>
        <dbReference type="SAM" id="Phobius"/>
    </source>
</evidence>
<dbReference type="SUPFAM" id="SSF49899">
    <property type="entry name" value="Concanavalin A-like lectins/glucanases"/>
    <property type="match status" value="1"/>
</dbReference>
<dbReference type="PROSITE" id="PS00650">
    <property type="entry name" value="G_PROTEIN_RECEP_F2_2"/>
    <property type="match status" value="1"/>
</dbReference>
<dbReference type="Gene3D" id="2.60.120.200">
    <property type="match status" value="1"/>
</dbReference>